<reference evidence="1" key="1">
    <citation type="submission" date="2018-02" db="EMBL/GenBank/DDBJ databases">
        <title>Rhizophora mucronata_Transcriptome.</title>
        <authorList>
            <person name="Meera S.P."/>
            <person name="Sreeshan A."/>
            <person name="Augustine A."/>
        </authorList>
    </citation>
    <scope>NUCLEOTIDE SEQUENCE</scope>
    <source>
        <tissue evidence="1">Leaf</tissue>
    </source>
</reference>
<proteinExistence type="predicted"/>
<organism evidence="1">
    <name type="scientific">Rhizophora mucronata</name>
    <name type="common">Asiatic mangrove</name>
    <dbReference type="NCBI Taxonomy" id="61149"/>
    <lineage>
        <taxon>Eukaryota</taxon>
        <taxon>Viridiplantae</taxon>
        <taxon>Streptophyta</taxon>
        <taxon>Embryophyta</taxon>
        <taxon>Tracheophyta</taxon>
        <taxon>Spermatophyta</taxon>
        <taxon>Magnoliopsida</taxon>
        <taxon>eudicotyledons</taxon>
        <taxon>Gunneridae</taxon>
        <taxon>Pentapetalae</taxon>
        <taxon>rosids</taxon>
        <taxon>fabids</taxon>
        <taxon>Malpighiales</taxon>
        <taxon>Rhizophoraceae</taxon>
        <taxon>Rhizophora</taxon>
    </lineage>
</organism>
<accession>A0A2P2PFW3</accession>
<protein>
    <submittedName>
        <fullName evidence="1">Uncharacterized protein</fullName>
    </submittedName>
</protein>
<sequence>MLKEEHLEMVIQGFLRVTFAGSGLVLGF</sequence>
<dbReference type="EMBL" id="GGEC01073085">
    <property type="protein sequence ID" value="MBX53569.1"/>
    <property type="molecule type" value="Transcribed_RNA"/>
</dbReference>
<name>A0A2P2PFW3_RHIMU</name>
<evidence type="ECO:0000313" key="1">
    <source>
        <dbReference type="EMBL" id="MBX53569.1"/>
    </source>
</evidence>
<dbReference type="AlphaFoldDB" id="A0A2P2PFW3"/>